<organism evidence="2 5">
    <name type="scientific">Rotaria magnacalcarata</name>
    <dbReference type="NCBI Taxonomy" id="392030"/>
    <lineage>
        <taxon>Eukaryota</taxon>
        <taxon>Metazoa</taxon>
        <taxon>Spiralia</taxon>
        <taxon>Gnathifera</taxon>
        <taxon>Rotifera</taxon>
        <taxon>Eurotatoria</taxon>
        <taxon>Bdelloidea</taxon>
        <taxon>Philodinida</taxon>
        <taxon>Philodinidae</taxon>
        <taxon>Rotaria</taxon>
    </lineage>
</organism>
<feature type="region of interest" description="Disordered" evidence="1">
    <location>
        <begin position="1"/>
        <end position="51"/>
    </location>
</feature>
<proteinExistence type="predicted"/>
<evidence type="ECO:0000256" key="1">
    <source>
        <dbReference type="SAM" id="MobiDB-lite"/>
    </source>
</evidence>
<reference evidence="2" key="1">
    <citation type="submission" date="2021-02" db="EMBL/GenBank/DDBJ databases">
        <authorList>
            <person name="Nowell W R."/>
        </authorList>
    </citation>
    <scope>NUCLEOTIDE SEQUENCE</scope>
</reference>
<dbReference type="Proteomes" id="UP000663834">
    <property type="component" value="Unassembled WGS sequence"/>
</dbReference>
<dbReference type="EMBL" id="CAJNOW010017672">
    <property type="protein sequence ID" value="CAF1659399.1"/>
    <property type="molecule type" value="Genomic_DNA"/>
</dbReference>
<evidence type="ECO:0000313" key="3">
    <source>
        <dbReference type="EMBL" id="CAF4147114.1"/>
    </source>
</evidence>
<protein>
    <submittedName>
        <fullName evidence="2">Uncharacterized protein</fullName>
    </submittedName>
</protein>
<gene>
    <name evidence="4" type="ORF">GIL414_LOCUS60103</name>
    <name evidence="2" type="ORF">KQP761_LOCUS31703</name>
    <name evidence="3" type="ORF">SMN809_LOCUS19567</name>
</gene>
<dbReference type="Proteomes" id="UP000681720">
    <property type="component" value="Unassembled WGS sequence"/>
</dbReference>
<name>A0A816FBL4_9BILA</name>
<evidence type="ECO:0000313" key="2">
    <source>
        <dbReference type="EMBL" id="CAF1659399.1"/>
    </source>
</evidence>
<comment type="caution">
    <text evidence="2">The sequence shown here is derived from an EMBL/GenBank/DDBJ whole genome shotgun (WGS) entry which is preliminary data.</text>
</comment>
<dbReference type="Proteomes" id="UP000676336">
    <property type="component" value="Unassembled WGS sequence"/>
</dbReference>
<accession>A0A816FBL4</accession>
<dbReference type="EMBL" id="CAJOBJ010230440">
    <property type="protein sequence ID" value="CAF5053620.1"/>
    <property type="molecule type" value="Genomic_DNA"/>
</dbReference>
<evidence type="ECO:0000313" key="5">
    <source>
        <dbReference type="Proteomes" id="UP000663834"/>
    </source>
</evidence>
<dbReference type="AlphaFoldDB" id="A0A816FBL4"/>
<evidence type="ECO:0000313" key="4">
    <source>
        <dbReference type="EMBL" id="CAF5053620.1"/>
    </source>
</evidence>
<dbReference type="EMBL" id="CAJOBI010009826">
    <property type="protein sequence ID" value="CAF4147114.1"/>
    <property type="molecule type" value="Genomic_DNA"/>
</dbReference>
<sequence>MGFDRNPMGFDRNPMGFDRNPMGFDRNPMGFDRNPMGFDRNPTGSERFLSDPMIKCPMNQYENTSYSAMLNIPEPVLLTEPIPSDSRNSVYQFNTIPEFPESLPINSI</sequence>